<name>A0AAW2FS86_9HYME</name>
<dbReference type="EMBL" id="JADYXP020000008">
    <property type="protein sequence ID" value="KAL0117985.1"/>
    <property type="molecule type" value="Genomic_DNA"/>
</dbReference>
<dbReference type="InterPro" id="IPR040371">
    <property type="entry name" value="RMC1"/>
</dbReference>
<gene>
    <name evidence="3" type="ORF">PUN28_008988</name>
</gene>
<organism evidence="3 4">
    <name type="scientific">Cardiocondyla obscurior</name>
    <dbReference type="NCBI Taxonomy" id="286306"/>
    <lineage>
        <taxon>Eukaryota</taxon>
        <taxon>Metazoa</taxon>
        <taxon>Ecdysozoa</taxon>
        <taxon>Arthropoda</taxon>
        <taxon>Hexapoda</taxon>
        <taxon>Insecta</taxon>
        <taxon>Pterygota</taxon>
        <taxon>Neoptera</taxon>
        <taxon>Endopterygota</taxon>
        <taxon>Hymenoptera</taxon>
        <taxon>Apocrita</taxon>
        <taxon>Aculeata</taxon>
        <taxon>Formicoidea</taxon>
        <taxon>Formicidae</taxon>
        <taxon>Myrmicinae</taxon>
        <taxon>Cardiocondyla</taxon>
    </lineage>
</organism>
<reference evidence="3 4" key="1">
    <citation type="submission" date="2023-03" db="EMBL/GenBank/DDBJ databases">
        <title>High recombination rates correlate with genetic variation in Cardiocondyla obscurior ants.</title>
        <authorList>
            <person name="Errbii M."/>
        </authorList>
    </citation>
    <scope>NUCLEOTIDE SEQUENCE [LARGE SCALE GENOMIC DNA]</scope>
    <source>
        <strain evidence="3">Alpha-2009</strain>
        <tissue evidence="3">Whole body</tissue>
    </source>
</reference>
<keyword evidence="4" id="KW-1185">Reference proteome</keyword>
<sequence length="606" mass="68651">MEDKGPVISIKFSPDMNILAIQRTNTSVEFVNYSSVSGLDYAEYSQSCKGKNATILGFVWTHGTEILVVTDHGVELFQVNPEKRNVRALKCLSLGVNWFVFCPKSYLVLLSSGTIGNQIQALHVTPGNLHKLTKFEIEHGVTKPGKLAVSERDVALAVLYGTPCIILLRHQPGANRSIGTAFVYVYTVHKMMTIKKSHMLKLDVGGRFAINVVDNLIIVHHQASKTSMIFDIMLSGVSDGTVMHHTNITTAKPIKPFNLKVPGATLSDQMYQPCQLYSPNWVVFQPNIIIDVKLGCLWYIELRLETLVKLITDKVLLVEFLMHRSNAKQILIQVLQSFMNQLPVSLMEMPIIFDKLNSVYRNYLESEIQNQMGTPLQNNVKNVTILTDNFKYKLLLDQSDMYSHILSKFPEDTIEPKMIIWVLLEYIRSLAEHGIPVQHYLHELVITTLVHRKAYYQLHQLLQYHVVADSKPLACLLLSLENLYPAAHQLALDMLKRLGNAHEEIIEVLLSKGHILAALRYVRSAGMADQISARKFLEAAKATDDATLFHSVFKFFEQRNLRLHNTTAFTKGEHCQPYVQYFKYLFQGTDNECNSDTNSNVTTISS</sequence>
<dbReference type="Pfam" id="PF21029">
    <property type="entry name" value="RMC1_N"/>
    <property type="match status" value="1"/>
</dbReference>
<evidence type="ECO:0000259" key="2">
    <source>
        <dbReference type="Pfam" id="PF21029"/>
    </source>
</evidence>
<dbReference type="InterPro" id="IPR009755">
    <property type="entry name" value="RMC1_C"/>
</dbReference>
<dbReference type="GO" id="GO:0035658">
    <property type="term" value="C:Mon1-Ccz1 complex"/>
    <property type="evidence" value="ECO:0007669"/>
    <property type="project" value="InterPro"/>
</dbReference>
<dbReference type="InterPro" id="IPR049040">
    <property type="entry name" value="RMC1_N"/>
</dbReference>
<feature type="domain" description="Regulator of MON1-CCZ1 complex N-terminal" evidence="2">
    <location>
        <begin position="1"/>
        <end position="85"/>
    </location>
</feature>
<feature type="domain" description="Mic1" evidence="1">
    <location>
        <begin position="324"/>
        <end position="571"/>
    </location>
</feature>
<comment type="caution">
    <text evidence="3">The sequence shown here is derived from an EMBL/GenBank/DDBJ whole genome shotgun (WGS) entry which is preliminary data.</text>
</comment>
<dbReference type="GO" id="GO:0005765">
    <property type="term" value="C:lysosomal membrane"/>
    <property type="evidence" value="ECO:0007669"/>
    <property type="project" value="TreeGrafter"/>
</dbReference>
<dbReference type="AlphaFoldDB" id="A0AAW2FS86"/>
<dbReference type="PANTHER" id="PTHR12897">
    <property type="entry name" value="COLON CANCER-ASSOCIATED PROTEIN MIC1"/>
    <property type="match status" value="1"/>
</dbReference>
<dbReference type="Pfam" id="PF07035">
    <property type="entry name" value="RMC1_C"/>
    <property type="match status" value="1"/>
</dbReference>
<evidence type="ECO:0000259" key="1">
    <source>
        <dbReference type="Pfam" id="PF07035"/>
    </source>
</evidence>
<evidence type="ECO:0008006" key="5">
    <source>
        <dbReference type="Google" id="ProtNLM"/>
    </source>
</evidence>
<dbReference type="GO" id="GO:0010506">
    <property type="term" value="P:regulation of autophagy"/>
    <property type="evidence" value="ECO:0007669"/>
    <property type="project" value="InterPro"/>
</dbReference>
<evidence type="ECO:0000313" key="4">
    <source>
        <dbReference type="Proteomes" id="UP001430953"/>
    </source>
</evidence>
<dbReference type="SUPFAM" id="SSF82171">
    <property type="entry name" value="DPP6 N-terminal domain-like"/>
    <property type="match status" value="1"/>
</dbReference>
<accession>A0AAW2FS86</accession>
<evidence type="ECO:0000313" key="3">
    <source>
        <dbReference type="EMBL" id="KAL0117985.1"/>
    </source>
</evidence>
<dbReference type="GO" id="GO:0031902">
    <property type="term" value="C:late endosome membrane"/>
    <property type="evidence" value="ECO:0007669"/>
    <property type="project" value="TreeGrafter"/>
</dbReference>
<proteinExistence type="predicted"/>
<protein>
    <recommendedName>
        <fullName evidence="5">Mic1 domain-containing protein</fullName>
    </recommendedName>
</protein>
<dbReference type="Proteomes" id="UP001430953">
    <property type="component" value="Unassembled WGS sequence"/>
</dbReference>
<dbReference type="PANTHER" id="PTHR12897:SF4">
    <property type="entry name" value="REGULATOR OF MON1-CCZ1 COMPLEX"/>
    <property type="match status" value="1"/>
</dbReference>